<keyword evidence="2" id="KW-1185">Reference proteome</keyword>
<reference evidence="2" key="1">
    <citation type="journal article" date="2019" name="Int. J. Syst. Evol. Microbiol.">
        <title>The Global Catalogue of Microorganisms (GCM) 10K type strain sequencing project: providing services to taxonomists for standard genome sequencing and annotation.</title>
        <authorList>
            <consortium name="The Broad Institute Genomics Platform"/>
            <consortium name="The Broad Institute Genome Sequencing Center for Infectious Disease"/>
            <person name="Wu L."/>
            <person name="Ma J."/>
        </authorList>
    </citation>
    <scope>NUCLEOTIDE SEQUENCE [LARGE SCALE GENOMIC DNA]</scope>
    <source>
        <strain evidence="2">CCUG 53270</strain>
    </source>
</reference>
<protein>
    <submittedName>
        <fullName evidence="1">Uncharacterized protein</fullName>
    </submittedName>
</protein>
<organism evidence="1 2">
    <name type="scientific">Paenibacillus vulneris</name>
    <dbReference type="NCBI Taxonomy" id="1133364"/>
    <lineage>
        <taxon>Bacteria</taxon>
        <taxon>Bacillati</taxon>
        <taxon>Bacillota</taxon>
        <taxon>Bacilli</taxon>
        <taxon>Bacillales</taxon>
        <taxon>Paenibacillaceae</taxon>
        <taxon>Paenibacillus</taxon>
    </lineage>
</organism>
<dbReference type="EMBL" id="JBHTLU010000004">
    <property type="protein sequence ID" value="MFD1218631.1"/>
    <property type="molecule type" value="Genomic_DNA"/>
</dbReference>
<gene>
    <name evidence="1" type="ORF">ACFQ4B_00740</name>
</gene>
<evidence type="ECO:0000313" key="1">
    <source>
        <dbReference type="EMBL" id="MFD1218631.1"/>
    </source>
</evidence>
<dbReference type="Proteomes" id="UP001597180">
    <property type="component" value="Unassembled WGS sequence"/>
</dbReference>
<proteinExistence type="predicted"/>
<dbReference type="RefSeq" id="WP_345586756.1">
    <property type="nucleotide sequence ID" value="NZ_BAABJG010000005.1"/>
</dbReference>
<evidence type="ECO:0000313" key="2">
    <source>
        <dbReference type="Proteomes" id="UP001597180"/>
    </source>
</evidence>
<comment type="caution">
    <text evidence="1">The sequence shown here is derived from an EMBL/GenBank/DDBJ whole genome shotgun (WGS) entry which is preliminary data.</text>
</comment>
<name>A0ABW3UDR6_9BACL</name>
<accession>A0ABW3UDR6</accession>
<sequence>MKKTPELIKEYGAEIPTIKGKNVNALFALKPAVKEFTKFDDKGRSLVNSAANDVLLKGTNVNTALKNAEEQLDQFILQQTQN</sequence>